<sequence length="339" mass="35333">MTRYFRPLPRSGLARPKDALPLAGGPLRFTEAVALGRGRKPEVIPAKAVPEAVLERLTGARAPIAGMAMDRVTLMGILNVTPDSFSDGGRFLDPEAAVAQARHMAAEGAGLIDVGGESTRPGAETVPVDDEIARVAGPIAAMARDLDVPISIDTRKAPVAQAALDAGAALVNDVAGFTFDPDLAPLCAARQVPVCVMHAQGDPQTMQTAPRYGDVLLDVYDFLSDRVEALVGTGIARDQILVDPGIGFGKTLEHNLTLLRGISLFHGLGCPILLGASRKRFIGTISGAGTADTRMAGSVSVALHGAAQGVQVLRVHDVTETRQALALWGAIEWGFGDGS</sequence>
<dbReference type="UniPathway" id="UPA00077">
    <property type="reaction ID" value="UER00156"/>
</dbReference>
<comment type="function">
    <text evidence="12">Catalyzes the condensation of para-aminobenzoate (pABA) with 6-hydroxymethyl-7,8-dihydropterin diphosphate (DHPt-PP) to form 7,8-dihydropteroate (H2Pte), the immediate precursor of folate derivatives.</text>
</comment>
<dbReference type="InterPro" id="IPR011005">
    <property type="entry name" value="Dihydropteroate_synth-like_sf"/>
</dbReference>
<dbReference type="GO" id="GO:0046656">
    <property type="term" value="P:folic acid biosynthetic process"/>
    <property type="evidence" value="ECO:0007669"/>
    <property type="project" value="UniProtKB-KW"/>
</dbReference>
<dbReference type="GO" id="GO:0046872">
    <property type="term" value="F:metal ion binding"/>
    <property type="evidence" value="ECO:0007669"/>
    <property type="project" value="UniProtKB-KW"/>
</dbReference>
<accession>A0A1X4NLK5</accession>
<name>A0A1X4NLK5_9RHOB</name>
<evidence type="ECO:0000259" key="13">
    <source>
        <dbReference type="PROSITE" id="PS50972"/>
    </source>
</evidence>
<evidence type="ECO:0000256" key="1">
    <source>
        <dbReference type="ARBA" id="ARBA00000012"/>
    </source>
</evidence>
<dbReference type="NCBIfam" id="TIGR01496">
    <property type="entry name" value="DHPS"/>
    <property type="match status" value="1"/>
</dbReference>
<protein>
    <recommendedName>
        <fullName evidence="6 12">Dihydropteroate synthase</fullName>
        <shortName evidence="12">DHPS</shortName>
        <ecNumber evidence="5 12">2.5.1.15</ecNumber>
    </recommendedName>
    <alternativeName>
        <fullName evidence="11 12">Dihydropteroate pyrophosphorylase</fullName>
    </alternativeName>
</protein>
<dbReference type="CDD" id="cd00739">
    <property type="entry name" value="DHPS"/>
    <property type="match status" value="1"/>
</dbReference>
<dbReference type="PROSITE" id="PS50972">
    <property type="entry name" value="PTERIN_BINDING"/>
    <property type="match status" value="1"/>
</dbReference>
<evidence type="ECO:0000256" key="9">
    <source>
        <dbReference type="ARBA" id="ARBA00022842"/>
    </source>
</evidence>
<evidence type="ECO:0000256" key="5">
    <source>
        <dbReference type="ARBA" id="ARBA00012458"/>
    </source>
</evidence>
<dbReference type="STRING" id="1123756.MGEO_08945"/>
<evidence type="ECO:0000313" key="15">
    <source>
        <dbReference type="Proteomes" id="UP000193926"/>
    </source>
</evidence>
<keyword evidence="10 12" id="KW-0289">Folate biosynthesis</keyword>
<evidence type="ECO:0000256" key="8">
    <source>
        <dbReference type="ARBA" id="ARBA00022723"/>
    </source>
</evidence>
<evidence type="ECO:0000256" key="6">
    <source>
        <dbReference type="ARBA" id="ARBA00016919"/>
    </source>
</evidence>
<comment type="catalytic activity">
    <reaction evidence="1">
        <text>(7,8-dihydropterin-6-yl)methyl diphosphate + 4-aminobenzoate = 7,8-dihydropteroate + diphosphate</text>
        <dbReference type="Rhea" id="RHEA:19949"/>
        <dbReference type="ChEBI" id="CHEBI:17836"/>
        <dbReference type="ChEBI" id="CHEBI:17839"/>
        <dbReference type="ChEBI" id="CHEBI:33019"/>
        <dbReference type="ChEBI" id="CHEBI:72950"/>
        <dbReference type="EC" id="2.5.1.15"/>
    </reaction>
</comment>
<dbReference type="PROSITE" id="PS00793">
    <property type="entry name" value="DHPS_2"/>
    <property type="match status" value="1"/>
</dbReference>
<dbReference type="EMBL" id="JFKC01000006">
    <property type="protein sequence ID" value="OSQ51191.1"/>
    <property type="molecule type" value="Genomic_DNA"/>
</dbReference>
<dbReference type="InterPro" id="IPR000489">
    <property type="entry name" value="Pterin-binding_dom"/>
</dbReference>
<dbReference type="PROSITE" id="PS00792">
    <property type="entry name" value="DHPS_1"/>
    <property type="match status" value="1"/>
</dbReference>
<keyword evidence="9 12" id="KW-0460">Magnesium</keyword>
<evidence type="ECO:0000256" key="11">
    <source>
        <dbReference type="ARBA" id="ARBA00030193"/>
    </source>
</evidence>
<dbReference type="GO" id="GO:0005829">
    <property type="term" value="C:cytosol"/>
    <property type="evidence" value="ECO:0007669"/>
    <property type="project" value="TreeGrafter"/>
</dbReference>
<dbReference type="SUPFAM" id="SSF51717">
    <property type="entry name" value="Dihydropteroate synthetase-like"/>
    <property type="match status" value="1"/>
</dbReference>
<reference evidence="14 15" key="1">
    <citation type="submission" date="2014-03" db="EMBL/GenBank/DDBJ databases">
        <title>The draft genome sequence of Marivita geojedonensis KCTC 23882.</title>
        <authorList>
            <person name="Lai Q."/>
            <person name="Shao Z."/>
        </authorList>
    </citation>
    <scope>NUCLEOTIDE SEQUENCE [LARGE SCALE GENOMIC DNA]</scope>
    <source>
        <strain evidence="14 15">DPG-138</strain>
    </source>
</reference>
<evidence type="ECO:0000313" key="14">
    <source>
        <dbReference type="EMBL" id="OSQ51191.1"/>
    </source>
</evidence>
<dbReference type="PANTHER" id="PTHR20941">
    <property type="entry name" value="FOLATE SYNTHESIS PROTEINS"/>
    <property type="match status" value="1"/>
</dbReference>
<gene>
    <name evidence="14" type="ORF">MGEO_08945</name>
</gene>
<keyword evidence="7 12" id="KW-0808">Transferase</keyword>
<dbReference type="Pfam" id="PF00809">
    <property type="entry name" value="Pterin_bind"/>
    <property type="match status" value="1"/>
</dbReference>
<comment type="cofactor">
    <cofactor evidence="2 12">
        <name>Mg(2+)</name>
        <dbReference type="ChEBI" id="CHEBI:18420"/>
    </cofactor>
</comment>
<dbReference type="Gene3D" id="3.20.20.20">
    <property type="entry name" value="Dihydropteroate synthase-like"/>
    <property type="match status" value="1"/>
</dbReference>
<proteinExistence type="inferred from homology"/>
<evidence type="ECO:0000256" key="7">
    <source>
        <dbReference type="ARBA" id="ARBA00022679"/>
    </source>
</evidence>
<dbReference type="GO" id="GO:0046654">
    <property type="term" value="P:tetrahydrofolate biosynthetic process"/>
    <property type="evidence" value="ECO:0007669"/>
    <property type="project" value="UniProtKB-UniPathway"/>
</dbReference>
<evidence type="ECO:0000256" key="2">
    <source>
        <dbReference type="ARBA" id="ARBA00001946"/>
    </source>
</evidence>
<dbReference type="OrthoDB" id="9811744at2"/>
<evidence type="ECO:0000256" key="3">
    <source>
        <dbReference type="ARBA" id="ARBA00004763"/>
    </source>
</evidence>
<dbReference type="InterPro" id="IPR045031">
    <property type="entry name" value="DHP_synth-like"/>
</dbReference>
<dbReference type="InterPro" id="IPR006390">
    <property type="entry name" value="DHP_synth_dom"/>
</dbReference>
<dbReference type="Proteomes" id="UP000193926">
    <property type="component" value="Unassembled WGS sequence"/>
</dbReference>
<dbReference type="GO" id="GO:0004156">
    <property type="term" value="F:dihydropteroate synthase activity"/>
    <property type="evidence" value="ECO:0007669"/>
    <property type="project" value="UniProtKB-EC"/>
</dbReference>
<organism evidence="14 15">
    <name type="scientific">Marivita geojedonensis</name>
    <dbReference type="NCBI Taxonomy" id="1123756"/>
    <lineage>
        <taxon>Bacteria</taxon>
        <taxon>Pseudomonadati</taxon>
        <taxon>Pseudomonadota</taxon>
        <taxon>Alphaproteobacteria</taxon>
        <taxon>Rhodobacterales</taxon>
        <taxon>Roseobacteraceae</taxon>
        <taxon>Marivita</taxon>
    </lineage>
</organism>
<keyword evidence="15" id="KW-1185">Reference proteome</keyword>
<dbReference type="AlphaFoldDB" id="A0A1X4NLK5"/>
<feature type="domain" description="Pterin-binding" evidence="13">
    <location>
        <begin position="72"/>
        <end position="326"/>
    </location>
</feature>
<dbReference type="FunFam" id="3.20.20.20:FF:000006">
    <property type="entry name" value="Dihydropteroate synthase"/>
    <property type="match status" value="1"/>
</dbReference>
<dbReference type="PANTHER" id="PTHR20941:SF1">
    <property type="entry name" value="FOLIC ACID SYNTHESIS PROTEIN FOL1"/>
    <property type="match status" value="1"/>
</dbReference>
<evidence type="ECO:0000256" key="4">
    <source>
        <dbReference type="ARBA" id="ARBA00009503"/>
    </source>
</evidence>
<dbReference type="EC" id="2.5.1.15" evidence="5 12"/>
<evidence type="ECO:0000256" key="10">
    <source>
        <dbReference type="ARBA" id="ARBA00022909"/>
    </source>
</evidence>
<comment type="caution">
    <text evidence="14">The sequence shown here is derived from an EMBL/GenBank/DDBJ whole genome shotgun (WGS) entry which is preliminary data.</text>
</comment>
<comment type="similarity">
    <text evidence="4 12">Belongs to the DHPS family.</text>
</comment>
<dbReference type="RefSeq" id="WP_085636385.1">
    <property type="nucleotide sequence ID" value="NZ_JFKC01000006.1"/>
</dbReference>
<keyword evidence="8 12" id="KW-0479">Metal-binding</keyword>
<evidence type="ECO:0000256" key="12">
    <source>
        <dbReference type="RuleBase" id="RU361205"/>
    </source>
</evidence>
<comment type="pathway">
    <text evidence="3 12">Cofactor biosynthesis; tetrahydrofolate biosynthesis; 7,8-dihydrofolate from 2-amino-4-hydroxy-6-hydroxymethyl-7,8-dihydropteridine diphosphate and 4-aminobenzoate: step 1/2.</text>
</comment>